<organism evidence="1 2">
    <name type="scientific">Dipteronia sinensis</name>
    <dbReference type="NCBI Taxonomy" id="43782"/>
    <lineage>
        <taxon>Eukaryota</taxon>
        <taxon>Viridiplantae</taxon>
        <taxon>Streptophyta</taxon>
        <taxon>Embryophyta</taxon>
        <taxon>Tracheophyta</taxon>
        <taxon>Spermatophyta</taxon>
        <taxon>Magnoliopsida</taxon>
        <taxon>eudicotyledons</taxon>
        <taxon>Gunneridae</taxon>
        <taxon>Pentapetalae</taxon>
        <taxon>rosids</taxon>
        <taxon>malvids</taxon>
        <taxon>Sapindales</taxon>
        <taxon>Sapindaceae</taxon>
        <taxon>Hippocastanoideae</taxon>
        <taxon>Acereae</taxon>
        <taxon>Dipteronia</taxon>
    </lineage>
</organism>
<sequence>MDEFEDFLQATELDDLRFSGFFHTWSNKKSNDNCISKKLDRVLVNDAWLGKYTNLESIFLPPSISNHSPSLVKLGLQGRRKNCPFKFFNFLMEREDFLPLVKSCWQEQVHGTMQFKLCSKLRILKKALKSLNKNQVSDVTVKLNEAQ</sequence>
<reference evidence="1" key="1">
    <citation type="journal article" date="2023" name="Plant J.">
        <title>Genome sequences and population genomics provide insights into the demographic history, inbreeding, and mutation load of two 'living fossil' tree species of Dipteronia.</title>
        <authorList>
            <person name="Feng Y."/>
            <person name="Comes H.P."/>
            <person name="Chen J."/>
            <person name="Zhu S."/>
            <person name="Lu R."/>
            <person name="Zhang X."/>
            <person name="Li P."/>
            <person name="Qiu J."/>
            <person name="Olsen K.M."/>
            <person name="Qiu Y."/>
        </authorList>
    </citation>
    <scope>NUCLEOTIDE SEQUENCE</scope>
    <source>
        <strain evidence="1">NBL</strain>
    </source>
</reference>
<dbReference type="SUPFAM" id="SSF56219">
    <property type="entry name" value="DNase I-like"/>
    <property type="match status" value="1"/>
</dbReference>
<dbReference type="PANTHER" id="PTHR33710:SF77">
    <property type="entry name" value="DNASE I-LIKE SUPERFAMILY PROTEIN"/>
    <property type="match status" value="1"/>
</dbReference>
<dbReference type="InterPro" id="IPR036691">
    <property type="entry name" value="Endo/exonu/phosph_ase_sf"/>
</dbReference>
<gene>
    <name evidence="1" type="ORF">Dsin_005359</name>
</gene>
<dbReference type="AlphaFoldDB" id="A0AAE0AWQ5"/>
<evidence type="ECO:0000313" key="1">
    <source>
        <dbReference type="EMBL" id="KAK3225497.1"/>
    </source>
</evidence>
<dbReference type="EMBL" id="JANJYJ010000002">
    <property type="protein sequence ID" value="KAK3225497.1"/>
    <property type="molecule type" value="Genomic_DNA"/>
</dbReference>
<evidence type="ECO:0000313" key="2">
    <source>
        <dbReference type="Proteomes" id="UP001281410"/>
    </source>
</evidence>
<proteinExistence type="predicted"/>
<comment type="caution">
    <text evidence="1">The sequence shown here is derived from an EMBL/GenBank/DDBJ whole genome shotgun (WGS) entry which is preliminary data.</text>
</comment>
<dbReference type="PANTHER" id="PTHR33710">
    <property type="entry name" value="BNAC02G09200D PROTEIN"/>
    <property type="match status" value="1"/>
</dbReference>
<name>A0AAE0AWQ5_9ROSI</name>
<accession>A0AAE0AWQ5</accession>
<keyword evidence="2" id="KW-1185">Reference proteome</keyword>
<dbReference type="Proteomes" id="UP001281410">
    <property type="component" value="Unassembled WGS sequence"/>
</dbReference>
<protein>
    <submittedName>
        <fullName evidence="1">Uncharacterized protein</fullName>
    </submittedName>
</protein>